<dbReference type="GO" id="GO:0009236">
    <property type="term" value="P:cobalamin biosynthetic process"/>
    <property type="evidence" value="ECO:0007669"/>
    <property type="project" value="InterPro"/>
</dbReference>
<dbReference type="PANTHER" id="PTHR46638:SF1">
    <property type="entry name" value="CORRINOID ADENOSYLTRANSFERASE"/>
    <property type="match status" value="1"/>
</dbReference>
<dbReference type="SUPFAM" id="SSF52540">
    <property type="entry name" value="P-loop containing nucleoside triphosphate hydrolases"/>
    <property type="match status" value="1"/>
</dbReference>
<evidence type="ECO:0000313" key="1">
    <source>
        <dbReference type="EMBL" id="EHL16927.1"/>
    </source>
</evidence>
<dbReference type="CDD" id="cd00561">
    <property type="entry name" value="CobA_ACA"/>
    <property type="match status" value="1"/>
</dbReference>
<dbReference type="NCBIfam" id="NF004637">
    <property type="entry name" value="PRK05986.1"/>
    <property type="match status" value="1"/>
</dbReference>
<dbReference type="PATRIC" id="fig|796937.3.peg.174"/>
<evidence type="ECO:0000313" key="2">
    <source>
        <dbReference type="Proteomes" id="UP000006437"/>
    </source>
</evidence>
<dbReference type="EMBL" id="AFZE01000001">
    <property type="protein sequence ID" value="EHL16927.1"/>
    <property type="molecule type" value="Genomic_DNA"/>
</dbReference>
<gene>
    <name evidence="1" type="ORF">HMPREF9629_00169</name>
</gene>
<comment type="caution">
    <text evidence="1">The sequence shown here is derived from an EMBL/GenBank/DDBJ whole genome shotgun (WGS) entry which is preliminary data.</text>
</comment>
<dbReference type="HOGENOM" id="CLU_088595_2_0_9"/>
<dbReference type="Pfam" id="PF02572">
    <property type="entry name" value="CobA_CobO_BtuR"/>
    <property type="match status" value="1"/>
</dbReference>
<proteinExistence type="predicted"/>
<dbReference type="InterPro" id="IPR003724">
    <property type="entry name" value="CblAdoTrfase_CobA"/>
</dbReference>
<dbReference type="PIRSF" id="PIRSF015617">
    <property type="entry name" value="Adensltrnsf_CobA"/>
    <property type="match status" value="1"/>
</dbReference>
<dbReference type="Gene3D" id="3.40.50.300">
    <property type="entry name" value="P-loop containing nucleotide triphosphate hydrolases"/>
    <property type="match status" value="1"/>
</dbReference>
<dbReference type="PANTHER" id="PTHR46638">
    <property type="entry name" value="CORRINOID ADENOSYLTRANSFERASE"/>
    <property type="match status" value="1"/>
</dbReference>
<reference evidence="1 2" key="1">
    <citation type="submission" date="2011-08" db="EMBL/GenBank/DDBJ databases">
        <title>The Genome Sequence of Eubacteriaceae bacterium ACC19a.</title>
        <authorList>
            <consortium name="The Broad Institute Genome Sequencing Platform"/>
            <person name="Earl A."/>
            <person name="Ward D."/>
            <person name="Feldgarden M."/>
            <person name="Gevers D."/>
            <person name="Sizova M."/>
            <person name="Hazen A."/>
            <person name="Epstein S."/>
            <person name="Young S.K."/>
            <person name="Zeng Q."/>
            <person name="Gargeya S."/>
            <person name="Fitzgerald M."/>
            <person name="Haas B."/>
            <person name="Abouelleil A."/>
            <person name="Alvarado L."/>
            <person name="Arachchi H.M."/>
            <person name="Berlin A."/>
            <person name="Brown A."/>
            <person name="Chapman S.B."/>
            <person name="Chen Z."/>
            <person name="Dunbar C."/>
            <person name="Freedman E."/>
            <person name="Gearin G."/>
            <person name="Gellesch M."/>
            <person name="Goldberg J."/>
            <person name="Griggs A."/>
            <person name="Gujja S."/>
            <person name="Heiman D."/>
            <person name="Howarth C."/>
            <person name="Larson L."/>
            <person name="Lui A."/>
            <person name="MacDonald P.J.P."/>
            <person name="Montmayeur A."/>
            <person name="Murphy C."/>
            <person name="Neiman D."/>
            <person name="Pearson M."/>
            <person name="Priest M."/>
            <person name="Roberts A."/>
            <person name="Saif S."/>
            <person name="Shea T."/>
            <person name="Shenoy N."/>
            <person name="Sisk P."/>
            <person name="Stolte C."/>
            <person name="Sykes S."/>
            <person name="Wortman J."/>
            <person name="Nusbaum C."/>
            <person name="Birren B."/>
        </authorList>
    </citation>
    <scope>NUCLEOTIDE SEQUENCE [LARGE SCALE GENOMIC DNA]</scope>
    <source>
        <strain evidence="1 2">ACC19a</strain>
    </source>
</reference>
<accession>G9WXT0</accession>
<dbReference type="Proteomes" id="UP000006437">
    <property type="component" value="Unassembled WGS sequence"/>
</dbReference>
<dbReference type="BioCyc" id="EBAC796937-HMP:GMGH-169-MONOMER"/>
<dbReference type="GO" id="GO:0008817">
    <property type="term" value="F:corrinoid adenosyltransferase activity"/>
    <property type="evidence" value="ECO:0007669"/>
    <property type="project" value="InterPro"/>
</dbReference>
<evidence type="ECO:0008006" key="3">
    <source>
        <dbReference type="Google" id="ProtNLM"/>
    </source>
</evidence>
<name>G9WXT0_9FIRM</name>
<organism evidence="1 2">
    <name type="scientific">Peptoanaerobacter stomatis</name>
    <dbReference type="NCBI Taxonomy" id="796937"/>
    <lineage>
        <taxon>Bacteria</taxon>
        <taxon>Bacillati</taxon>
        <taxon>Bacillota</taxon>
        <taxon>Clostridia</taxon>
        <taxon>Peptostreptococcales</taxon>
        <taxon>Filifactoraceae</taxon>
        <taxon>Peptoanaerobacter</taxon>
    </lineage>
</organism>
<protein>
    <recommendedName>
        <fullName evidence="3">Cob(I)yrinic acid a,c-diamide adenosyltransferase</fullName>
    </recommendedName>
</protein>
<dbReference type="InterPro" id="IPR027417">
    <property type="entry name" value="P-loop_NTPase"/>
</dbReference>
<dbReference type="GO" id="GO:0005524">
    <property type="term" value="F:ATP binding"/>
    <property type="evidence" value="ECO:0007669"/>
    <property type="project" value="InterPro"/>
</dbReference>
<sequence>MEKGYVQVYTGNGKGKTTCALGLSLRAVCSDKKVFFGQFLKGMDYSELKAPNILPNFTLKQYGTDRFIGKNPSKEDYEMAREALEDAKKNMLSNNYDIIVLDEINVACYMGLISVDDIINLIRIKPDNVELVLTGRYADEKIIEIADLVTNMDEIKHYYKKGVQARVGIEK</sequence>
<dbReference type="RefSeq" id="WP_009524406.1">
    <property type="nucleotide sequence ID" value="NZ_JH414546.1"/>
</dbReference>
<dbReference type="AlphaFoldDB" id="G9WXT0"/>